<name>A0A4P9YXK5_9FUNG</name>
<protein>
    <recommendedName>
        <fullName evidence="12">Mitochondrial import inner membrane translocase subunit TIM44</fullName>
    </recommendedName>
</protein>
<evidence type="ECO:0000256" key="2">
    <source>
        <dbReference type="ARBA" id="ARBA00009597"/>
    </source>
</evidence>
<evidence type="ECO:0000313" key="15">
    <source>
        <dbReference type="Proteomes" id="UP000278143"/>
    </source>
</evidence>
<keyword evidence="8" id="KW-0809">Transit peptide</keyword>
<dbReference type="Gene3D" id="3.10.450.240">
    <property type="match status" value="1"/>
</dbReference>
<keyword evidence="4" id="KW-0547">Nucleotide-binding</keyword>
<dbReference type="InterPro" id="IPR007379">
    <property type="entry name" value="Tim44-like_dom"/>
</dbReference>
<sequence>ADTLDKTTEPIRQSKAYKEVSSQVKDYVDETSSRYGGYIPKERRRKSIYEISGQDALQARRMQVNAEAGESVVLHKDAAWKESWRKFKDNSAVMQGIFNMKRSYEDSDNILIQYTRSITERVTDTFSALFSESESAVAIAHLKATLDPNFNLEVFMRQAREFIVPEVIDAYLHGDVDTLRLWCSEATFNVLTAGIKAQLQQGLVSDSKILDLRNVEFVSAKLLENDIPVIVVSFNTQEILMFRNRKTGELVHGKEDHIERVYYACVFTKTEDDLQNPITGGWRIIDMAKHGSRPTW</sequence>
<reference evidence="15" key="1">
    <citation type="journal article" date="2018" name="Nat. Microbiol.">
        <title>Leveraging single-cell genomics to expand the fungal tree of life.</title>
        <authorList>
            <person name="Ahrendt S.R."/>
            <person name="Quandt C.A."/>
            <person name="Ciobanu D."/>
            <person name="Clum A."/>
            <person name="Salamov A."/>
            <person name="Andreopoulos B."/>
            <person name="Cheng J.F."/>
            <person name="Woyke T."/>
            <person name="Pelin A."/>
            <person name="Henrissat B."/>
            <person name="Reynolds N.K."/>
            <person name="Benny G.L."/>
            <person name="Smith M.E."/>
            <person name="James T.Y."/>
            <person name="Grigoriev I.V."/>
        </authorList>
    </citation>
    <scope>NUCLEOTIDE SEQUENCE [LARGE SCALE GENOMIC DNA]</scope>
    <source>
        <strain evidence="15">Benny S71-1</strain>
    </source>
</reference>
<evidence type="ECO:0000313" key="14">
    <source>
        <dbReference type="EMBL" id="RKP24061.1"/>
    </source>
</evidence>
<evidence type="ECO:0000256" key="7">
    <source>
        <dbReference type="ARBA" id="ARBA00022927"/>
    </source>
</evidence>
<dbReference type="EMBL" id="KZ990472">
    <property type="protein sequence ID" value="RKP24061.1"/>
    <property type="molecule type" value="Genomic_DNA"/>
</dbReference>
<evidence type="ECO:0000256" key="1">
    <source>
        <dbReference type="ARBA" id="ARBA00004637"/>
    </source>
</evidence>
<keyword evidence="5" id="KW-0999">Mitochondrion inner membrane</keyword>
<evidence type="ECO:0000259" key="13">
    <source>
        <dbReference type="SMART" id="SM00978"/>
    </source>
</evidence>
<comment type="similarity">
    <text evidence="2">Belongs to the Tim44 family.</text>
</comment>
<dbReference type="SUPFAM" id="SSF54427">
    <property type="entry name" value="NTF2-like"/>
    <property type="match status" value="1"/>
</dbReference>
<feature type="domain" description="Tim44-like" evidence="13">
    <location>
        <begin position="135"/>
        <end position="289"/>
    </location>
</feature>
<dbReference type="Pfam" id="PF04280">
    <property type="entry name" value="Tim44"/>
    <property type="match status" value="1"/>
</dbReference>
<evidence type="ECO:0000256" key="4">
    <source>
        <dbReference type="ARBA" id="ARBA00022741"/>
    </source>
</evidence>
<dbReference type="InterPro" id="IPR032710">
    <property type="entry name" value="NTF2-like_dom_sf"/>
</dbReference>
<dbReference type="AlphaFoldDB" id="A0A4P9YXK5"/>
<keyword evidence="6" id="KW-0067">ATP-binding</keyword>
<keyword evidence="15" id="KW-1185">Reference proteome</keyword>
<accession>A0A4P9YXK5</accession>
<dbReference type="InterPro" id="IPR039544">
    <property type="entry name" value="Tim44-like"/>
</dbReference>
<dbReference type="PANTHER" id="PTHR10721:SF1">
    <property type="entry name" value="MITOCHONDRIAL IMPORT INNER MEMBRANE TRANSLOCASE SUBUNIT TIM44"/>
    <property type="match status" value="1"/>
</dbReference>
<keyword evidence="9" id="KW-0811">Translocation</keyword>
<evidence type="ECO:0000256" key="11">
    <source>
        <dbReference type="ARBA" id="ARBA00023136"/>
    </source>
</evidence>
<evidence type="ECO:0000256" key="12">
    <source>
        <dbReference type="ARBA" id="ARBA00074309"/>
    </source>
</evidence>
<dbReference type="GO" id="GO:0030150">
    <property type="term" value="P:protein import into mitochondrial matrix"/>
    <property type="evidence" value="ECO:0007669"/>
    <property type="project" value="TreeGrafter"/>
</dbReference>
<dbReference type="Proteomes" id="UP000278143">
    <property type="component" value="Unassembled WGS sequence"/>
</dbReference>
<comment type="subcellular location">
    <subcellularLocation>
        <location evidence="1">Mitochondrion inner membrane</location>
        <topology evidence="1">Peripheral membrane protein</topology>
    </subcellularLocation>
</comment>
<gene>
    <name evidence="14" type="ORF">SYNPS1DRAFT_17694</name>
</gene>
<proteinExistence type="inferred from homology"/>
<dbReference type="GO" id="GO:0005524">
    <property type="term" value="F:ATP binding"/>
    <property type="evidence" value="ECO:0007669"/>
    <property type="project" value="UniProtKB-KW"/>
</dbReference>
<evidence type="ECO:0000256" key="5">
    <source>
        <dbReference type="ARBA" id="ARBA00022792"/>
    </source>
</evidence>
<organism evidence="14 15">
    <name type="scientific">Syncephalis pseudoplumigaleata</name>
    <dbReference type="NCBI Taxonomy" id="1712513"/>
    <lineage>
        <taxon>Eukaryota</taxon>
        <taxon>Fungi</taxon>
        <taxon>Fungi incertae sedis</taxon>
        <taxon>Zoopagomycota</taxon>
        <taxon>Zoopagomycotina</taxon>
        <taxon>Zoopagomycetes</taxon>
        <taxon>Zoopagales</taxon>
        <taxon>Piptocephalidaceae</taxon>
        <taxon>Syncephalis</taxon>
    </lineage>
</organism>
<keyword evidence="10" id="KW-0496">Mitochondrion</keyword>
<evidence type="ECO:0000256" key="8">
    <source>
        <dbReference type="ARBA" id="ARBA00022946"/>
    </source>
</evidence>
<evidence type="ECO:0000256" key="3">
    <source>
        <dbReference type="ARBA" id="ARBA00022448"/>
    </source>
</evidence>
<dbReference type="GO" id="GO:0051087">
    <property type="term" value="F:protein-folding chaperone binding"/>
    <property type="evidence" value="ECO:0007669"/>
    <property type="project" value="TreeGrafter"/>
</dbReference>
<keyword evidence="11" id="KW-0472">Membrane</keyword>
<dbReference type="OrthoDB" id="10265990at2759"/>
<evidence type="ECO:0000256" key="9">
    <source>
        <dbReference type="ARBA" id="ARBA00023010"/>
    </source>
</evidence>
<feature type="non-terminal residue" evidence="14">
    <location>
        <position position="1"/>
    </location>
</feature>
<dbReference type="FunFam" id="3.10.450.240:FF:000002">
    <property type="entry name" value="Mitochondrial import inner membrane translocase subunit TIM44"/>
    <property type="match status" value="1"/>
</dbReference>
<dbReference type="GO" id="GO:0005743">
    <property type="term" value="C:mitochondrial inner membrane"/>
    <property type="evidence" value="ECO:0007669"/>
    <property type="project" value="UniProtKB-SubCell"/>
</dbReference>
<evidence type="ECO:0000256" key="6">
    <source>
        <dbReference type="ARBA" id="ARBA00022840"/>
    </source>
</evidence>
<dbReference type="PANTHER" id="PTHR10721">
    <property type="entry name" value="MITOCHONDRIAL IMPORT INNER MEMBRANE TRANSLOCASE SUBUNIT TIM44"/>
    <property type="match status" value="1"/>
</dbReference>
<keyword evidence="3" id="KW-0813">Transport</keyword>
<dbReference type="SMART" id="SM00978">
    <property type="entry name" value="Tim44"/>
    <property type="match status" value="1"/>
</dbReference>
<evidence type="ECO:0000256" key="10">
    <source>
        <dbReference type="ARBA" id="ARBA00023128"/>
    </source>
</evidence>
<keyword evidence="7" id="KW-0653">Protein transport</keyword>